<name>A0ACD1I9Q9_9EURO</name>
<dbReference type="Proteomes" id="UP000249748">
    <property type="component" value="Unassembled WGS sequence"/>
</dbReference>
<proteinExistence type="predicted"/>
<dbReference type="EMBL" id="KZ824557">
    <property type="protein sequence ID" value="RAK86967.1"/>
    <property type="molecule type" value="Genomic_DNA"/>
</dbReference>
<evidence type="ECO:0000313" key="2">
    <source>
        <dbReference type="Proteomes" id="UP000249748"/>
    </source>
</evidence>
<sequence length="127" mass="14479">MDKTQAIHGNIRPPSSPLLPSLALESDPATTGPHRFQLISMLLDEQKKSVMKRRVWKKKNSGTVGHHANPYNRPRGILKRRFLTLSHGVAVAETAVDVVWSLWWAADTQWPYPIPYIMARLRGLFQK</sequence>
<reference evidence="1" key="1">
    <citation type="submission" date="2018-02" db="EMBL/GenBank/DDBJ databases">
        <title>The genomes of Aspergillus section Nigri reveals drivers in fungal speciation.</title>
        <authorList>
            <consortium name="DOE Joint Genome Institute"/>
            <person name="Vesth T.C."/>
            <person name="Nybo J."/>
            <person name="Theobald S."/>
            <person name="Brandl J."/>
            <person name="Frisvad J.C."/>
            <person name="Nielsen K.F."/>
            <person name="Lyhne E.K."/>
            <person name="Kogle M.E."/>
            <person name="Kuo A."/>
            <person name="Riley R."/>
            <person name="Clum A."/>
            <person name="Nolan M."/>
            <person name="Lipzen A."/>
            <person name="Salamov A."/>
            <person name="Henrissat B."/>
            <person name="Wiebenga A."/>
            <person name="De vries R.P."/>
            <person name="Grigoriev I.V."/>
            <person name="Mortensen U.H."/>
            <person name="Andersen M.R."/>
            <person name="Baker S.E."/>
        </authorList>
    </citation>
    <scope>NUCLEOTIDE SEQUENCE</scope>
    <source>
        <strain evidence="1">CBS 115574</strain>
    </source>
</reference>
<evidence type="ECO:0000313" key="1">
    <source>
        <dbReference type="EMBL" id="RAK86967.1"/>
    </source>
</evidence>
<accession>A0ACD1I9Q9</accession>
<gene>
    <name evidence="1" type="ORF">BO79DRAFT_33755</name>
</gene>
<protein>
    <submittedName>
        <fullName evidence="1">Uncharacterized protein</fullName>
    </submittedName>
</protein>
<keyword evidence="2" id="KW-1185">Reference proteome</keyword>
<organism evidence="1 2">
    <name type="scientific">Aspergillus costaricaensis CBS 115574</name>
    <dbReference type="NCBI Taxonomy" id="1448317"/>
    <lineage>
        <taxon>Eukaryota</taxon>
        <taxon>Fungi</taxon>
        <taxon>Dikarya</taxon>
        <taxon>Ascomycota</taxon>
        <taxon>Pezizomycotina</taxon>
        <taxon>Eurotiomycetes</taxon>
        <taxon>Eurotiomycetidae</taxon>
        <taxon>Eurotiales</taxon>
        <taxon>Aspergillaceae</taxon>
        <taxon>Aspergillus</taxon>
        <taxon>Aspergillus subgen. Circumdati</taxon>
    </lineage>
</organism>